<evidence type="ECO:0000313" key="2">
    <source>
        <dbReference type="Proteomes" id="UP001529510"/>
    </source>
</evidence>
<comment type="caution">
    <text evidence="1">The sequence shown here is derived from an EMBL/GenBank/DDBJ whole genome shotgun (WGS) entry which is preliminary data.</text>
</comment>
<proteinExistence type="predicted"/>
<keyword evidence="2" id="KW-1185">Reference proteome</keyword>
<sequence length="54" mass="5794">MNQQIPREPGIEKIGTVIGISERLLSLPGFDKFVNKARGTMDVGHDVSAAGDVQ</sequence>
<gene>
    <name evidence="1" type="ORF">M9458_017941</name>
</gene>
<name>A0ABD0QM98_CIRMR</name>
<reference evidence="1 2" key="1">
    <citation type="submission" date="2024-05" db="EMBL/GenBank/DDBJ databases">
        <title>Genome sequencing and assembly of Indian major carp, Cirrhinus mrigala (Hamilton, 1822).</title>
        <authorList>
            <person name="Mohindra V."/>
            <person name="Chowdhury L.M."/>
            <person name="Lal K."/>
            <person name="Jena J.K."/>
        </authorList>
    </citation>
    <scope>NUCLEOTIDE SEQUENCE [LARGE SCALE GENOMIC DNA]</scope>
    <source>
        <strain evidence="1">CM1030</strain>
        <tissue evidence="1">Blood</tissue>
    </source>
</reference>
<evidence type="ECO:0000313" key="1">
    <source>
        <dbReference type="EMBL" id="KAL0186271.1"/>
    </source>
</evidence>
<feature type="non-terminal residue" evidence="1">
    <location>
        <position position="54"/>
    </location>
</feature>
<dbReference type="EMBL" id="JAMKFB020000008">
    <property type="protein sequence ID" value="KAL0186271.1"/>
    <property type="molecule type" value="Genomic_DNA"/>
</dbReference>
<dbReference type="Proteomes" id="UP001529510">
    <property type="component" value="Unassembled WGS sequence"/>
</dbReference>
<protein>
    <submittedName>
        <fullName evidence="1">Uncharacterized protein</fullName>
    </submittedName>
</protein>
<accession>A0ABD0QM98</accession>
<dbReference type="AlphaFoldDB" id="A0ABD0QM98"/>
<organism evidence="1 2">
    <name type="scientific">Cirrhinus mrigala</name>
    <name type="common">Mrigala</name>
    <dbReference type="NCBI Taxonomy" id="683832"/>
    <lineage>
        <taxon>Eukaryota</taxon>
        <taxon>Metazoa</taxon>
        <taxon>Chordata</taxon>
        <taxon>Craniata</taxon>
        <taxon>Vertebrata</taxon>
        <taxon>Euteleostomi</taxon>
        <taxon>Actinopterygii</taxon>
        <taxon>Neopterygii</taxon>
        <taxon>Teleostei</taxon>
        <taxon>Ostariophysi</taxon>
        <taxon>Cypriniformes</taxon>
        <taxon>Cyprinidae</taxon>
        <taxon>Labeoninae</taxon>
        <taxon>Labeonini</taxon>
        <taxon>Cirrhinus</taxon>
    </lineage>
</organism>